<feature type="chain" id="PRO_5015486481" description="Solute-binding protein family 3/N-terminal domain-containing protein" evidence="2">
    <location>
        <begin position="23"/>
        <end position="277"/>
    </location>
</feature>
<dbReference type="Pfam" id="PF00497">
    <property type="entry name" value="SBP_bac_3"/>
    <property type="match status" value="1"/>
</dbReference>
<dbReference type="Gene3D" id="3.40.190.10">
    <property type="entry name" value="Periplasmic binding protein-like II"/>
    <property type="match status" value="2"/>
</dbReference>
<evidence type="ECO:0000256" key="1">
    <source>
        <dbReference type="ARBA" id="ARBA00022729"/>
    </source>
</evidence>
<feature type="domain" description="Solute-binding protein family 3/N-terminal" evidence="3">
    <location>
        <begin position="34"/>
        <end position="258"/>
    </location>
</feature>
<reference evidence="4 5" key="1">
    <citation type="submission" date="2018-03" db="EMBL/GenBank/DDBJ databases">
        <title>Cereibacter changlensis.</title>
        <authorList>
            <person name="Meyer T.E."/>
            <person name="Miller S."/>
            <person name="Lodha T."/>
            <person name="Gandham S."/>
            <person name="Chintalapati S."/>
            <person name="Chintalapati V.R."/>
        </authorList>
    </citation>
    <scope>NUCLEOTIDE SEQUENCE [LARGE SCALE GENOMIC DNA]</scope>
    <source>
        <strain evidence="4 5">JA139</strain>
    </source>
</reference>
<evidence type="ECO:0000259" key="3">
    <source>
        <dbReference type="SMART" id="SM00062"/>
    </source>
</evidence>
<protein>
    <recommendedName>
        <fullName evidence="3">Solute-binding protein family 3/N-terminal domain-containing protein</fullName>
    </recommendedName>
</protein>
<proteinExistence type="predicted"/>
<keyword evidence="5" id="KW-1185">Reference proteome</keyword>
<name>A0A2T4JZ94_9RHOB</name>
<dbReference type="SMART" id="SM00062">
    <property type="entry name" value="PBPb"/>
    <property type="match status" value="1"/>
</dbReference>
<organism evidence="4 5">
    <name type="scientific">Cereibacter changlensis JA139</name>
    <dbReference type="NCBI Taxonomy" id="1188249"/>
    <lineage>
        <taxon>Bacteria</taxon>
        <taxon>Pseudomonadati</taxon>
        <taxon>Pseudomonadota</taxon>
        <taxon>Alphaproteobacteria</taxon>
        <taxon>Rhodobacterales</taxon>
        <taxon>Paracoccaceae</taxon>
        <taxon>Cereibacter</taxon>
    </lineage>
</organism>
<sequence length="277" mass="28989">MTLAKATLAASFAALCGAGATAGQLQDRVDAGEAVRLGFAASPPWAYQGDDGSAMGFVNAITIGVLQKMGHENVEPVLTDWSALIPSLKAGRVDVITGGMYVLPERCANVDFSDPIGAFGDAFIVAAGNPKGIATYQDLIDQDLRMATVSGYNTVADSRAAGVADSQIMQVPGPTEMLAAVRAGRADAGATNTIEARLLSEADEQVDMTDPAGFEGRDKQVVSIGFPQDDDAFREEFNAALQEYLGSDEMMETVAEYDYIPAFLPGDLTTEDACNAG</sequence>
<keyword evidence="1 2" id="KW-0732">Signal</keyword>
<dbReference type="OrthoDB" id="9768183at2"/>
<dbReference type="EMBL" id="PZKG01000008">
    <property type="protein sequence ID" value="PTE23240.1"/>
    <property type="molecule type" value="Genomic_DNA"/>
</dbReference>
<dbReference type="PANTHER" id="PTHR35936:SF17">
    <property type="entry name" value="ARGININE-BINDING EXTRACELLULAR PROTEIN ARTP"/>
    <property type="match status" value="1"/>
</dbReference>
<gene>
    <name evidence="4" type="ORF">C5F48_03315</name>
</gene>
<evidence type="ECO:0000313" key="5">
    <source>
        <dbReference type="Proteomes" id="UP000241010"/>
    </source>
</evidence>
<dbReference type="PANTHER" id="PTHR35936">
    <property type="entry name" value="MEMBRANE-BOUND LYTIC MUREIN TRANSGLYCOSYLASE F"/>
    <property type="match status" value="1"/>
</dbReference>
<feature type="signal peptide" evidence="2">
    <location>
        <begin position="1"/>
        <end position="22"/>
    </location>
</feature>
<dbReference type="SUPFAM" id="SSF53850">
    <property type="entry name" value="Periplasmic binding protein-like II"/>
    <property type="match status" value="1"/>
</dbReference>
<dbReference type="RefSeq" id="WP_107662477.1">
    <property type="nucleotide sequence ID" value="NZ_PZKG01000008.1"/>
</dbReference>
<dbReference type="InterPro" id="IPR001638">
    <property type="entry name" value="Solute-binding_3/MltF_N"/>
</dbReference>
<evidence type="ECO:0000313" key="4">
    <source>
        <dbReference type="EMBL" id="PTE23240.1"/>
    </source>
</evidence>
<evidence type="ECO:0000256" key="2">
    <source>
        <dbReference type="SAM" id="SignalP"/>
    </source>
</evidence>
<dbReference type="AlphaFoldDB" id="A0A2T4JZ94"/>
<dbReference type="Proteomes" id="UP000241010">
    <property type="component" value="Unassembled WGS sequence"/>
</dbReference>
<comment type="caution">
    <text evidence="4">The sequence shown here is derived from an EMBL/GenBank/DDBJ whole genome shotgun (WGS) entry which is preliminary data.</text>
</comment>
<accession>A0A2T4JZ94</accession>